<evidence type="ECO:0000256" key="7">
    <source>
        <dbReference type="SAM" id="MobiDB-lite"/>
    </source>
</evidence>
<gene>
    <name evidence="9" type="ORF">CTAYLR_009428</name>
</gene>
<dbReference type="PROSITE" id="PS00108">
    <property type="entry name" value="PROTEIN_KINASE_ST"/>
    <property type="match status" value="1"/>
</dbReference>
<evidence type="ECO:0000256" key="1">
    <source>
        <dbReference type="ARBA" id="ARBA00022527"/>
    </source>
</evidence>
<evidence type="ECO:0000313" key="9">
    <source>
        <dbReference type="EMBL" id="KAJ8607472.1"/>
    </source>
</evidence>
<dbReference type="Proteomes" id="UP001230188">
    <property type="component" value="Unassembled WGS sequence"/>
</dbReference>
<dbReference type="SUPFAM" id="SSF56112">
    <property type="entry name" value="Protein kinase-like (PK-like)"/>
    <property type="match status" value="1"/>
</dbReference>
<dbReference type="PROSITE" id="PS50011">
    <property type="entry name" value="PROTEIN_KINASE_DOM"/>
    <property type="match status" value="1"/>
</dbReference>
<dbReference type="InterPro" id="IPR017441">
    <property type="entry name" value="Protein_kinase_ATP_BS"/>
</dbReference>
<dbReference type="PANTHER" id="PTHR11584:SF369">
    <property type="entry name" value="MITOGEN-ACTIVATED PROTEIN KINASE KINASE KINASE 19-RELATED"/>
    <property type="match status" value="1"/>
</dbReference>
<protein>
    <recommendedName>
        <fullName evidence="8">Protein kinase domain-containing protein</fullName>
    </recommendedName>
</protein>
<keyword evidence="5 6" id="KW-0067">ATP-binding</keyword>
<accession>A0AAD7XRK8</accession>
<keyword evidence="1" id="KW-0723">Serine/threonine-protein kinase</keyword>
<proteinExistence type="predicted"/>
<evidence type="ECO:0000313" key="10">
    <source>
        <dbReference type="Proteomes" id="UP001230188"/>
    </source>
</evidence>
<dbReference type="Pfam" id="PF00069">
    <property type="entry name" value="Pkinase"/>
    <property type="match status" value="1"/>
</dbReference>
<keyword evidence="4" id="KW-0418">Kinase</keyword>
<dbReference type="InterPro" id="IPR008271">
    <property type="entry name" value="Ser/Thr_kinase_AS"/>
</dbReference>
<reference evidence="9" key="1">
    <citation type="submission" date="2023-01" db="EMBL/GenBank/DDBJ databases">
        <title>Metagenome sequencing of chrysophaentin producing Chrysophaeum taylorii.</title>
        <authorList>
            <person name="Davison J."/>
            <person name="Bewley C."/>
        </authorList>
    </citation>
    <scope>NUCLEOTIDE SEQUENCE</scope>
    <source>
        <strain evidence="9">NIES-1699</strain>
    </source>
</reference>
<dbReference type="SMART" id="SM00220">
    <property type="entry name" value="S_TKc"/>
    <property type="match status" value="1"/>
</dbReference>
<evidence type="ECO:0000256" key="4">
    <source>
        <dbReference type="ARBA" id="ARBA00022777"/>
    </source>
</evidence>
<dbReference type="AlphaFoldDB" id="A0AAD7XRK8"/>
<sequence>MRRRKTSDDELSRVLAGAGMPASEVPKLIGALNQVWKEGESIDDLPDDVLERWHLEPSSMLLLKSILESFRGDDLSVDLSSSKYEEEYEEDFEDDDDDDDDAEVVVNLATLATTWQQQQRRASGEQTMAMSTSFSSPPPANPPTEDAGCGVMSRPSSISIDSPAASGSRLGLEAKRMLSSAVGSDDEAPAIIQNQWKMGKCIGSGSFGAVYTCMDEATGHLMAVKIVAIPTSEICFAEPRPPQSELRALCSEIEVMRSLQHANIVRYFGAHVDEPNLQLYIFQEWVPGGSLASLSAHYGAFAESVVRRYTVHILEGLIYLHRNHIIHRDIKCGNVLVDESGVAKLADFGASHRLGKDGTLTADMKLATMRGTPYFMAPEILQQDKFGRRSDVWSVGGVVLQMATTDPPWKALAFRTPMALFYHVASTTDPPPLDTYTLSSGLRDFILRCFIRDAQRRPHATDLRRDPFLLDDDDLDIHSLHHLHDLHQRKKKHHRLAPAPTRSRGHLSDLKMRMSLRGVH</sequence>
<keyword evidence="10" id="KW-1185">Reference proteome</keyword>
<name>A0AAD7XRK8_9STRA</name>
<feature type="region of interest" description="Disordered" evidence="7">
    <location>
        <begin position="115"/>
        <end position="150"/>
    </location>
</feature>
<evidence type="ECO:0000256" key="6">
    <source>
        <dbReference type="PROSITE-ProRule" id="PRU10141"/>
    </source>
</evidence>
<dbReference type="InterPro" id="IPR000719">
    <property type="entry name" value="Prot_kinase_dom"/>
</dbReference>
<evidence type="ECO:0000256" key="3">
    <source>
        <dbReference type="ARBA" id="ARBA00022741"/>
    </source>
</evidence>
<comment type="caution">
    <text evidence="9">The sequence shown here is derived from an EMBL/GenBank/DDBJ whole genome shotgun (WGS) entry which is preliminary data.</text>
</comment>
<dbReference type="InterPro" id="IPR011009">
    <property type="entry name" value="Kinase-like_dom_sf"/>
</dbReference>
<organism evidence="9 10">
    <name type="scientific">Chrysophaeum taylorii</name>
    <dbReference type="NCBI Taxonomy" id="2483200"/>
    <lineage>
        <taxon>Eukaryota</taxon>
        <taxon>Sar</taxon>
        <taxon>Stramenopiles</taxon>
        <taxon>Ochrophyta</taxon>
        <taxon>Pelagophyceae</taxon>
        <taxon>Pelagomonadales</taxon>
        <taxon>Pelagomonadaceae</taxon>
        <taxon>Chrysophaeum</taxon>
    </lineage>
</organism>
<feature type="binding site" evidence="6">
    <location>
        <position position="225"/>
    </location>
    <ligand>
        <name>ATP</name>
        <dbReference type="ChEBI" id="CHEBI:30616"/>
    </ligand>
</feature>
<dbReference type="PANTHER" id="PTHR11584">
    <property type="entry name" value="SERINE/THREONINE PROTEIN KINASE"/>
    <property type="match status" value="1"/>
</dbReference>
<dbReference type="GO" id="GO:0004674">
    <property type="term" value="F:protein serine/threonine kinase activity"/>
    <property type="evidence" value="ECO:0007669"/>
    <property type="project" value="UniProtKB-KW"/>
</dbReference>
<evidence type="ECO:0000259" key="8">
    <source>
        <dbReference type="PROSITE" id="PS50011"/>
    </source>
</evidence>
<dbReference type="CDD" id="cd06606">
    <property type="entry name" value="STKc_MAPKKK"/>
    <property type="match status" value="1"/>
</dbReference>
<keyword evidence="2" id="KW-0808">Transferase</keyword>
<keyword evidence="3 6" id="KW-0547">Nucleotide-binding</keyword>
<feature type="compositionally biased region" description="Polar residues" evidence="7">
    <location>
        <begin position="124"/>
        <end position="135"/>
    </location>
</feature>
<dbReference type="EMBL" id="JAQMWT010000216">
    <property type="protein sequence ID" value="KAJ8607472.1"/>
    <property type="molecule type" value="Genomic_DNA"/>
</dbReference>
<dbReference type="PROSITE" id="PS00107">
    <property type="entry name" value="PROTEIN_KINASE_ATP"/>
    <property type="match status" value="1"/>
</dbReference>
<dbReference type="Gene3D" id="1.10.510.10">
    <property type="entry name" value="Transferase(Phosphotransferase) domain 1"/>
    <property type="match status" value="1"/>
</dbReference>
<evidence type="ECO:0000256" key="2">
    <source>
        <dbReference type="ARBA" id="ARBA00022679"/>
    </source>
</evidence>
<dbReference type="GO" id="GO:0005524">
    <property type="term" value="F:ATP binding"/>
    <property type="evidence" value="ECO:0007669"/>
    <property type="project" value="UniProtKB-UniRule"/>
</dbReference>
<evidence type="ECO:0000256" key="5">
    <source>
        <dbReference type="ARBA" id="ARBA00022840"/>
    </source>
</evidence>
<feature type="domain" description="Protein kinase" evidence="8">
    <location>
        <begin position="196"/>
        <end position="469"/>
    </location>
</feature>